<reference evidence="7" key="1">
    <citation type="submission" date="2019-03" db="EMBL/GenBank/DDBJ databases">
        <title>Lake Tanganyika Metagenome-Assembled Genomes (MAGs).</title>
        <authorList>
            <person name="Tran P."/>
        </authorList>
    </citation>
    <scope>NUCLEOTIDE SEQUENCE</scope>
    <source>
        <strain evidence="7">M_DeepCast_400m_m2_100</strain>
    </source>
</reference>
<dbReference type="InterPro" id="IPR011268">
    <property type="entry name" value="Purine_phosphorylase"/>
</dbReference>
<keyword evidence="3 5" id="KW-0328">Glycosyltransferase</keyword>
<comment type="pathway">
    <text evidence="1 5">Purine metabolism; purine nucleoside salvage.</text>
</comment>
<dbReference type="Pfam" id="PF01048">
    <property type="entry name" value="PNP_UDP_1"/>
    <property type="match status" value="1"/>
</dbReference>
<proteinExistence type="inferred from homology"/>
<dbReference type="PANTHER" id="PTHR11904">
    <property type="entry name" value="METHYLTHIOADENOSINE/PURINE NUCLEOSIDE PHOSPHORYLASE"/>
    <property type="match status" value="1"/>
</dbReference>
<evidence type="ECO:0000313" key="7">
    <source>
        <dbReference type="EMBL" id="MBM3317638.1"/>
    </source>
</evidence>
<accession>A0A937XCX5</accession>
<dbReference type="AlphaFoldDB" id="A0A937XCX5"/>
<dbReference type="CDD" id="cd09009">
    <property type="entry name" value="PNP-EcPNPII_like"/>
    <property type="match status" value="1"/>
</dbReference>
<comment type="function">
    <text evidence="5">The purine nucleoside phosphorylases catalyze the phosphorolytic breakdown of the N-glycosidic bond in the beta-(deoxy)ribonucleoside molecules, with the formation of the corresponding free purine bases and pentose-1-phosphate.</text>
</comment>
<evidence type="ECO:0000313" key="8">
    <source>
        <dbReference type="Proteomes" id="UP000748308"/>
    </source>
</evidence>
<dbReference type="PROSITE" id="PS01240">
    <property type="entry name" value="PNP_MTAP_2"/>
    <property type="match status" value="1"/>
</dbReference>
<dbReference type="NCBIfam" id="TIGR01697">
    <property type="entry name" value="PNPH-PUNA-XAPA"/>
    <property type="match status" value="1"/>
</dbReference>
<evidence type="ECO:0000259" key="6">
    <source>
        <dbReference type="Pfam" id="PF01048"/>
    </source>
</evidence>
<keyword evidence="4 5" id="KW-0808">Transferase</keyword>
<dbReference type="GO" id="GO:0009116">
    <property type="term" value="P:nucleoside metabolic process"/>
    <property type="evidence" value="ECO:0007669"/>
    <property type="project" value="InterPro"/>
</dbReference>
<dbReference type="EC" id="2.4.2.1" evidence="5"/>
<dbReference type="GO" id="GO:0004731">
    <property type="term" value="F:purine-nucleoside phosphorylase activity"/>
    <property type="evidence" value="ECO:0007669"/>
    <property type="project" value="UniProtKB-EC"/>
</dbReference>
<dbReference type="InterPro" id="IPR018099">
    <property type="entry name" value="Purine_phosphorylase-2_CS"/>
</dbReference>
<dbReference type="GO" id="GO:0005737">
    <property type="term" value="C:cytoplasm"/>
    <property type="evidence" value="ECO:0007669"/>
    <property type="project" value="TreeGrafter"/>
</dbReference>
<feature type="domain" description="Nucleoside phosphorylase" evidence="6">
    <location>
        <begin position="30"/>
        <end position="273"/>
    </location>
</feature>
<protein>
    <recommendedName>
        <fullName evidence="5">Purine nucleoside phosphorylase</fullName>
        <ecNumber evidence="5">2.4.2.1</ecNumber>
    </recommendedName>
    <alternativeName>
        <fullName evidence="5">Inosine-guanosine phosphorylase</fullName>
    </alternativeName>
</protein>
<dbReference type="InterPro" id="IPR000845">
    <property type="entry name" value="Nucleoside_phosphorylase_d"/>
</dbReference>
<organism evidence="7 8">
    <name type="scientific">Eiseniibacteriota bacterium</name>
    <dbReference type="NCBI Taxonomy" id="2212470"/>
    <lineage>
        <taxon>Bacteria</taxon>
        <taxon>Candidatus Eiseniibacteriota</taxon>
    </lineage>
</organism>
<dbReference type="Proteomes" id="UP000748308">
    <property type="component" value="Unassembled WGS sequence"/>
</dbReference>
<dbReference type="PANTHER" id="PTHR11904:SF9">
    <property type="entry name" value="PURINE NUCLEOSIDE PHOSPHORYLASE-RELATED"/>
    <property type="match status" value="1"/>
</dbReference>
<dbReference type="Gene3D" id="3.40.50.1580">
    <property type="entry name" value="Nucleoside phosphorylase domain"/>
    <property type="match status" value="1"/>
</dbReference>
<dbReference type="NCBIfam" id="NF006054">
    <property type="entry name" value="PRK08202.1"/>
    <property type="match status" value="1"/>
</dbReference>
<comment type="similarity">
    <text evidence="2 5">Belongs to the PNP/MTAP phosphorylase family.</text>
</comment>
<evidence type="ECO:0000256" key="4">
    <source>
        <dbReference type="ARBA" id="ARBA00022679"/>
    </source>
</evidence>
<dbReference type="EMBL" id="VGIY01000156">
    <property type="protein sequence ID" value="MBM3317638.1"/>
    <property type="molecule type" value="Genomic_DNA"/>
</dbReference>
<dbReference type="PIRSF" id="PIRSF000477">
    <property type="entry name" value="PurNPase"/>
    <property type="match status" value="1"/>
</dbReference>
<dbReference type="SUPFAM" id="SSF53167">
    <property type="entry name" value="Purine and uridine phosphorylases"/>
    <property type="match status" value="1"/>
</dbReference>
<name>A0A937XCX5_UNCEI</name>
<sequence>MSEAPGLRRRIEEAARRLTAAGFERPYAGMILGSGLDQLAERIEGPRVLPFGEIPHFPVSTVAHHRGELIQGTFAGRPVLVMKGRVHAYEGYSLQEVTFPVRVMRALGAEALVLTSAVGGLHPLYREGDIVAVVDHINLMGDNPLIGPNDDALGPRFPDMSEPYDRGLVELAVGAALKEGVALHRGVFAAVPGPNLETRAEYRFLRAIGADIVGMSMVPENLVAVHAGLKVLGLAVVTDLCFPDALRPADIGRILEVAARAQPALNRIIERVLLHAGRAR</sequence>
<evidence type="ECO:0000256" key="5">
    <source>
        <dbReference type="PIRNR" id="PIRNR000477"/>
    </source>
</evidence>
<evidence type="ECO:0000256" key="2">
    <source>
        <dbReference type="ARBA" id="ARBA00006751"/>
    </source>
</evidence>
<evidence type="ECO:0000256" key="3">
    <source>
        <dbReference type="ARBA" id="ARBA00022676"/>
    </source>
</evidence>
<comment type="caution">
    <text evidence="7">The sequence shown here is derived from an EMBL/GenBank/DDBJ whole genome shotgun (WGS) entry which is preliminary data.</text>
</comment>
<gene>
    <name evidence="7" type="ORF">FJY75_07275</name>
</gene>
<evidence type="ECO:0000256" key="1">
    <source>
        <dbReference type="ARBA" id="ARBA00005058"/>
    </source>
</evidence>
<dbReference type="InterPro" id="IPR035994">
    <property type="entry name" value="Nucleoside_phosphorylase_sf"/>
</dbReference>